<comment type="caution">
    <text evidence="2">The sequence shown here is derived from an EMBL/GenBank/DDBJ whole genome shotgun (WGS) entry which is preliminary data.</text>
</comment>
<feature type="region of interest" description="Disordered" evidence="1">
    <location>
        <begin position="113"/>
        <end position="154"/>
    </location>
</feature>
<accession>A0A4C1TFS0</accession>
<feature type="compositionally biased region" description="Basic residues" evidence="1">
    <location>
        <begin position="113"/>
        <end position="123"/>
    </location>
</feature>
<evidence type="ECO:0000313" key="3">
    <source>
        <dbReference type="Proteomes" id="UP000299102"/>
    </source>
</evidence>
<evidence type="ECO:0000256" key="1">
    <source>
        <dbReference type="SAM" id="MobiDB-lite"/>
    </source>
</evidence>
<proteinExistence type="predicted"/>
<evidence type="ECO:0000313" key="2">
    <source>
        <dbReference type="EMBL" id="GBP12420.1"/>
    </source>
</evidence>
<feature type="compositionally biased region" description="Polar residues" evidence="1">
    <location>
        <begin position="136"/>
        <end position="154"/>
    </location>
</feature>
<dbReference type="Proteomes" id="UP000299102">
    <property type="component" value="Unassembled WGS sequence"/>
</dbReference>
<gene>
    <name evidence="2" type="ORF">EVAR_75834_1</name>
</gene>
<organism evidence="2 3">
    <name type="scientific">Eumeta variegata</name>
    <name type="common">Bagworm moth</name>
    <name type="synonym">Eumeta japonica</name>
    <dbReference type="NCBI Taxonomy" id="151549"/>
    <lineage>
        <taxon>Eukaryota</taxon>
        <taxon>Metazoa</taxon>
        <taxon>Ecdysozoa</taxon>
        <taxon>Arthropoda</taxon>
        <taxon>Hexapoda</taxon>
        <taxon>Insecta</taxon>
        <taxon>Pterygota</taxon>
        <taxon>Neoptera</taxon>
        <taxon>Endopterygota</taxon>
        <taxon>Lepidoptera</taxon>
        <taxon>Glossata</taxon>
        <taxon>Ditrysia</taxon>
        <taxon>Tineoidea</taxon>
        <taxon>Psychidae</taxon>
        <taxon>Oiketicinae</taxon>
        <taxon>Eumeta</taxon>
    </lineage>
</organism>
<reference evidence="2 3" key="1">
    <citation type="journal article" date="2019" name="Commun. Biol.">
        <title>The bagworm genome reveals a unique fibroin gene that provides high tensile strength.</title>
        <authorList>
            <person name="Kono N."/>
            <person name="Nakamura H."/>
            <person name="Ohtoshi R."/>
            <person name="Tomita M."/>
            <person name="Numata K."/>
            <person name="Arakawa K."/>
        </authorList>
    </citation>
    <scope>NUCLEOTIDE SEQUENCE [LARGE SCALE GENOMIC DNA]</scope>
</reference>
<sequence>MKLNMHRPTRFKITRVLLKYYCRRPLETHRETSHVSGRAALTSGLVRRASRARRGARPARRAPASNLRIINFENDIIVHYALTAGEHNSINILILCRYVPVYGSSLKGVAKTRRPTRRLRARGRGGGATSAALPSHKSNVSRGTSPSSTLNVTLSSSRANSRILTARGEIKPQTLNGGRYE</sequence>
<protein>
    <submittedName>
        <fullName evidence="2">Uncharacterized protein</fullName>
    </submittedName>
</protein>
<dbReference type="AlphaFoldDB" id="A0A4C1TFS0"/>
<keyword evidence="3" id="KW-1185">Reference proteome</keyword>
<dbReference type="EMBL" id="BGZK01000051">
    <property type="protein sequence ID" value="GBP12420.1"/>
    <property type="molecule type" value="Genomic_DNA"/>
</dbReference>
<name>A0A4C1TFS0_EUMVA</name>